<dbReference type="Gramene" id="PNT74518">
    <property type="protein sequence ID" value="PNT74518"/>
    <property type="gene ID" value="BRADI_1g16204v3"/>
</dbReference>
<gene>
    <name evidence="1" type="ORF">BRADI_1g16204v3</name>
</gene>
<keyword evidence="3" id="KW-1185">Reference proteome</keyword>
<proteinExistence type="predicted"/>
<dbReference type="AlphaFoldDB" id="A0A2K2DJR4"/>
<protein>
    <submittedName>
        <fullName evidence="1 2">Uncharacterized protein</fullName>
    </submittedName>
</protein>
<dbReference type="EnsemblPlants" id="PNT74518">
    <property type="protein sequence ID" value="PNT74518"/>
    <property type="gene ID" value="BRADI_1g16204v3"/>
</dbReference>
<organism evidence="1">
    <name type="scientific">Brachypodium distachyon</name>
    <name type="common">Purple false brome</name>
    <name type="synonym">Trachynia distachya</name>
    <dbReference type="NCBI Taxonomy" id="15368"/>
    <lineage>
        <taxon>Eukaryota</taxon>
        <taxon>Viridiplantae</taxon>
        <taxon>Streptophyta</taxon>
        <taxon>Embryophyta</taxon>
        <taxon>Tracheophyta</taxon>
        <taxon>Spermatophyta</taxon>
        <taxon>Magnoliopsida</taxon>
        <taxon>Liliopsida</taxon>
        <taxon>Poales</taxon>
        <taxon>Poaceae</taxon>
        <taxon>BOP clade</taxon>
        <taxon>Pooideae</taxon>
        <taxon>Stipodae</taxon>
        <taxon>Brachypodieae</taxon>
        <taxon>Brachypodium</taxon>
    </lineage>
</organism>
<dbReference type="InParanoid" id="A0A2K2DJR4"/>
<evidence type="ECO:0000313" key="3">
    <source>
        <dbReference type="Proteomes" id="UP000008810"/>
    </source>
</evidence>
<sequence>MLSSPPGGRSRRVGSREVVVEEIPSLLPAAVGVMRGAAAARRSRLRRVLQGAAPRGAALRPRAATHEAAEPWGAARVLFVA</sequence>
<name>A0A2K2DJR4_BRADI</name>
<reference evidence="1" key="2">
    <citation type="submission" date="2017-06" db="EMBL/GenBank/DDBJ databases">
        <title>WGS assembly of Brachypodium distachyon.</title>
        <authorList>
            <consortium name="The International Brachypodium Initiative"/>
            <person name="Lucas S."/>
            <person name="Harmon-Smith M."/>
            <person name="Lail K."/>
            <person name="Tice H."/>
            <person name="Grimwood J."/>
            <person name="Bruce D."/>
            <person name="Barry K."/>
            <person name="Shu S."/>
            <person name="Lindquist E."/>
            <person name="Wang M."/>
            <person name="Pitluck S."/>
            <person name="Vogel J.P."/>
            <person name="Garvin D.F."/>
            <person name="Mockler T.C."/>
            <person name="Schmutz J."/>
            <person name="Rokhsar D."/>
            <person name="Bevan M.W."/>
        </authorList>
    </citation>
    <scope>NUCLEOTIDE SEQUENCE</scope>
    <source>
        <strain evidence="1">Bd21</strain>
    </source>
</reference>
<dbReference type="Proteomes" id="UP000008810">
    <property type="component" value="Chromosome 1"/>
</dbReference>
<dbReference type="EMBL" id="CM000880">
    <property type="protein sequence ID" value="PNT74518.1"/>
    <property type="molecule type" value="Genomic_DNA"/>
</dbReference>
<evidence type="ECO:0000313" key="1">
    <source>
        <dbReference type="EMBL" id="PNT74518.1"/>
    </source>
</evidence>
<accession>A0A2K2DJR4</accession>
<reference evidence="2" key="3">
    <citation type="submission" date="2018-08" db="UniProtKB">
        <authorList>
            <consortium name="EnsemblPlants"/>
        </authorList>
    </citation>
    <scope>IDENTIFICATION</scope>
    <source>
        <strain evidence="2">cv. Bd21</strain>
    </source>
</reference>
<reference evidence="1 2" key="1">
    <citation type="journal article" date="2010" name="Nature">
        <title>Genome sequencing and analysis of the model grass Brachypodium distachyon.</title>
        <authorList>
            <consortium name="International Brachypodium Initiative"/>
        </authorList>
    </citation>
    <scope>NUCLEOTIDE SEQUENCE [LARGE SCALE GENOMIC DNA]</scope>
    <source>
        <strain evidence="1 2">Bd21</strain>
    </source>
</reference>
<evidence type="ECO:0000313" key="2">
    <source>
        <dbReference type="EnsemblPlants" id="PNT74518"/>
    </source>
</evidence>